<organism evidence="1 2">
    <name type="scientific">Paenibacillus contaminans</name>
    <dbReference type="NCBI Taxonomy" id="450362"/>
    <lineage>
        <taxon>Bacteria</taxon>
        <taxon>Bacillati</taxon>
        <taxon>Bacillota</taxon>
        <taxon>Bacilli</taxon>
        <taxon>Bacillales</taxon>
        <taxon>Paenibacillaceae</taxon>
        <taxon>Paenibacillus</taxon>
    </lineage>
</organism>
<sequence>MFNFSMLVDDRIAVGLEHKINVCSELLLSHMEIDDKLGGKSLTVMNGEELEAVRSLLIRNHKRIVLINGTEPVTDFDYYRKLFARAFLLHADNVRVRADVFGTSQEDIAAAIGKLCPVAKSYGIGLLIENDALSPLADDRSMTVLFKQIRTEQTGVIFNPLEHAKKRVHPFFHVFYNSKLKGDIRFLRVNDGLFVDGTAALPGEGNAELKELASILLSRSYKGYFSFTPYLPNTDIARYADMMNRFKSMLMTL</sequence>
<name>A0A329MJY2_9BACL</name>
<dbReference type="SUPFAM" id="SSF51658">
    <property type="entry name" value="Xylose isomerase-like"/>
    <property type="match status" value="1"/>
</dbReference>
<dbReference type="Gene3D" id="3.20.20.150">
    <property type="entry name" value="Divalent-metal-dependent TIM barrel enzymes"/>
    <property type="match status" value="1"/>
</dbReference>
<evidence type="ECO:0000313" key="1">
    <source>
        <dbReference type="EMBL" id="RAV20159.1"/>
    </source>
</evidence>
<protein>
    <recommendedName>
        <fullName evidence="3">Sugar phosphate isomerase/epimerase</fullName>
    </recommendedName>
</protein>
<keyword evidence="2" id="KW-1185">Reference proteome</keyword>
<evidence type="ECO:0000313" key="2">
    <source>
        <dbReference type="Proteomes" id="UP000250369"/>
    </source>
</evidence>
<dbReference type="RefSeq" id="WP_113032056.1">
    <property type="nucleotide sequence ID" value="NZ_QMFB01000009.1"/>
</dbReference>
<reference evidence="1 2" key="1">
    <citation type="journal article" date="2009" name="Int. J. Syst. Evol. Microbiol.">
        <title>Paenibacillus contaminans sp. nov., isolated from a contaminated laboratory plate.</title>
        <authorList>
            <person name="Chou J.H."/>
            <person name="Lee J.H."/>
            <person name="Lin M.C."/>
            <person name="Chang P.S."/>
            <person name="Arun A.B."/>
            <person name="Young C.C."/>
            <person name="Chen W.M."/>
        </authorList>
    </citation>
    <scope>NUCLEOTIDE SEQUENCE [LARGE SCALE GENOMIC DNA]</scope>
    <source>
        <strain evidence="1 2">CKOBP-6</strain>
    </source>
</reference>
<dbReference type="EMBL" id="QMFB01000009">
    <property type="protein sequence ID" value="RAV20159.1"/>
    <property type="molecule type" value="Genomic_DNA"/>
</dbReference>
<accession>A0A329MJY2</accession>
<dbReference type="Proteomes" id="UP000250369">
    <property type="component" value="Unassembled WGS sequence"/>
</dbReference>
<dbReference type="InterPro" id="IPR036237">
    <property type="entry name" value="Xyl_isomerase-like_sf"/>
</dbReference>
<proteinExistence type="predicted"/>
<gene>
    <name evidence="1" type="ORF">DQG23_16965</name>
</gene>
<dbReference type="OrthoDB" id="2583558at2"/>
<comment type="caution">
    <text evidence="1">The sequence shown here is derived from an EMBL/GenBank/DDBJ whole genome shotgun (WGS) entry which is preliminary data.</text>
</comment>
<dbReference type="AlphaFoldDB" id="A0A329MJY2"/>
<evidence type="ECO:0008006" key="3">
    <source>
        <dbReference type="Google" id="ProtNLM"/>
    </source>
</evidence>